<protein>
    <submittedName>
        <fullName evidence="5">dATP pyrophosphohydrolase</fullName>
        <ecNumber evidence="5">3.6.1.-</ecNumber>
    </submittedName>
</protein>
<dbReference type="Pfam" id="PF00293">
    <property type="entry name" value="NUDIX"/>
    <property type="match status" value="1"/>
</dbReference>
<dbReference type="EC" id="3.6.1.-" evidence="5"/>
<dbReference type="InterPro" id="IPR003564">
    <property type="entry name" value="DHNTPase"/>
</dbReference>
<gene>
    <name evidence="5" type="ORF">GGR36_001616</name>
</gene>
<evidence type="ECO:0000313" key="6">
    <source>
        <dbReference type="Proteomes" id="UP000561045"/>
    </source>
</evidence>
<evidence type="ECO:0000256" key="2">
    <source>
        <dbReference type="PIRSR" id="PIRSR603564-1"/>
    </source>
</evidence>
<dbReference type="AlphaFoldDB" id="A0A840BL76"/>
<dbReference type="PANTHER" id="PTHR43736:SF1">
    <property type="entry name" value="DIHYDRONEOPTERIN TRIPHOSPHATE DIPHOSPHATASE"/>
    <property type="match status" value="1"/>
</dbReference>
<dbReference type="Gene3D" id="3.90.79.10">
    <property type="entry name" value="Nucleoside Triphosphate Pyrophosphohydrolase"/>
    <property type="match status" value="1"/>
</dbReference>
<feature type="binding site" evidence="2">
    <location>
        <position position="131"/>
    </location>
    <ligand>
        <name>substrate</name>
    </ligand>
</feature>
<evidence type="ECO:0000313" key="5">
    <source>
        <dbReference type="EMBL" id="MBB4012308.1"/>
    </source>
</evidence>
<comment type="caution">
    <text evidence="5">The sequence shown here is derived from an EMBL/GenBank/DDBJ whole genome shotgun (WGS) entry which is preliminary data.</text>
</comment>
<dbReference type="InterPro" id="IPR015797">
    <property type="entry name" value="NUDIX_hydrolase-like_dom_sf"/>
</dbReference>
<dbReference type="PROSITE" id="PS51462">
    <property type="entry name" value="NUDIX"/>
    <property type="match status" value="1"/>
</dbReference>
<keyword evidence="6" id="KW-1185">Reference proteome</keyword>
<dbReference type="InterPro" id="IPR000086">
    <property type="entry name" value="NUDIX_hydrolase_dom"/>
</dbReference>
<dbReference type="EMBL" id="JACIET010000001">
    <property type="protein sequence ID" value="MBB4012308.1"/>
    <property type="molecule type" value="Genomic_DNA"/>
</dbReference>
<dbReference type="GO" id="GO:0046656">
    <property type="term" value="P:folic acid biosynthetic process"/>
    <property type="evidence" value="ECO:0007669"/>
    <property type="project" value="InterPro"/>
</dbReference>
<name>A0A840BL76_9RHOO</name>
<dbReference type="Proteomes" id="UP000561045">
    <property type="component" value="Unassembled WGS sequence"/>
</dbReference>
<comment type="cofactor">
    <cofactor evidence="3">
        <name>Mg(2+)</name>
        <dbReference type="ChEBI" id="CHEBI:18420"/>
    </cofactor>
    <text evidence="3">Binds 1 Mg(2+) ion per subunit.</text>
</comment>
<feature type="binding site" evidence="2">
    <location>
        <position position="25"/>
    </location>
    <ligand>
        <name>substrate</name>
    </ligand>
</feature>
<dbReference type="RefSeq" id="WP_183634125.1">
    <property type="nucleotide sequence ID" value="NZ_BAABLE010000011.1"/>
</dbReference>
<organism evidence="5 6">
    <name type="scientific">Niveibacterium umoris</name>
    <dbReference type="NCBI Taxonomy" id="1193620"/>
    <lineage>
        <taxon>Bacteria</taxon>
        <taxon>Pseudomonadati</taxon>
        <taxon>Pseudomonadota</taxon>
        <taxon>Betaproteobacteria</taxon>
        <taxon>Rhodocyclales</taxon>
        <taxon>Rhodocyclaceae</taxon>
        <taxon>Niveibacterium</taxon>
    </lineage>
</organism>
<dbReference type="PRINTS" id="PR01404">
    <property type="entry name" value="NPPPHYDRLASE"/>
</dbReference>
<dbReference type="PANTHER" id="PTHR43736">
    <property type="entry name" value="ADP-RIBOSE PYROPHOSPHATASE"/>
    <property type="match status" value="1"/>
</dbReference>
<dbReference type="GO" id="GO:0008828">
    <property type="term" value="F:dATP diphosphatase activity"/>
    <property type="evidence" value="ECO:0007669"/>
    <property type="project" value="InterPro"/>
</dbReference>
<keyword evidence="3" id="KW-0479">Metal-binding</keyword>
<proteinExistence type="predicted"/>
<keyword evidence="3" id="KW-0460">Magnesium</keyword>
<feature type="binding site" evidence="2">
    <location>
        <position position="4"/>
    </location>
    <ligand>
        <name>substrate</name>
    </ligand>
</feature>
<dbReference type="InterPro" id="IPR020084">
    <property type="entry name" value="NUDIX_hydrolase_CS"/>
</dbReference>
<dbReference type="PROSITE" id="PS00893">
    <property type="entry name" value="NUDIX_BOX"/>
    <property type="match status" value="1"/>
</dbReference>
<dbReference type="SUPFAM" id="SSF55811">
    <property type="entry name" value="Nudix"/>
    <property type="match status" value="1"/>
</dbReference>
<dbReference type="GO" id="GO:0019177">
    <property type="term" value="F:dihydroneopterin triphosphate pyrophosphohydrolase activity"/>
    <property type="evidence" value="ECO:0007669"/>
    <property type="project" value="InterPro"/>
</dbReference>
<feature type="binding site" evidence="3">
    <location>
        <position position="56"/>
    </location>
    <ligand>
        <name>Mg(2+)</name>
        <dbReference type="ChEBI" id="CHEBI:18420"/>
    </ligand>
</feature>
<reference evidence="5 6" key="1">
    <citation type="submission" date="2020-08" db="EMBL/GenBank/DDBJ databases">
        <title>Genomic Encyclopedia of Type Strains, Phase IV (KMG-IV): sequencing the most valuable type-strain genomes for metagenomic binning, comparative biology and taxonomic classification.</title>
        <authorList>
            <person name="Goeker M."/>
        </authorList>
    </citation>
    <scope>NUCLEOTIDE SEQUENCE [LARGE SCALE GENOMIC DNA]</scope>
    <source>
        <strain evidence="5 6">DSM 106739</strain>
    </source>
</reference>
<sequence length="148" mass="16719">MNYKTPVSVLVVIHSAALEVLLIERAAHPGYWQSVTGSQEGDETLRETAVREVAEETGIVAAADALVDWQLSQQYEIFPQWRHRYAPGVTHNTEHVFSLCVARDTPIVLAPDEHRAWRWLPWQEAAEACFSWSNRDAILALPTRLATD</sequence>
<evidence type="ECO:0000256" key="3">
    <source>
        <dbReference type="PIRSR" id="PIRSR603564-2"/>
    </source>
</evidence>
<dbReference type="CDD" id="cd04664">
    <property type="entry name" value="NUDIX_DHNTPase_like"/>
    <property type="match status" value="1"/>
</dbReference>
<accession>A0A840BL76</accession>
<evidence type="ECO:0000256" key="1">
    <source>
        <dbReference type="ARBA" id="ARBA00022801"/>
    </source>
</evidence>
<keyword evidence="1 5" id="KW-0378">Hydrolase</keyword>
<feature type="domain" description="Nudix hydrolase" evidence="4">
    <location>
        <begin position="2"/>
        <end position="142"/>
    </location>
</feature>
<feature type="binding site" evidence="3">
    <location>
        <position position="113"/>
    </location>
    <ligand>
        <name>Mg(2+)</name>
        <dbReference type="ChEBI" id="CHEBI:18420"/>
    </ligand>
</feature>
<feature type="binding site" evidence="3">
    <location>
        <position position="52"/>
    </location>
    <ligand>
        <name>Mg(2+)</name>
        <dbReference type="ChEBI" id="CHEBI:18420"/>
    </ligand>
</feature>
<dbReference type="GO" id="GO:0046872">
    <property type="term" value="F:metal ion binding"/>
    <property type="evidence" value="ECO:0007669"/>
    <property type="project" value="UniProtKB-KW"/>
</dbReference>
<dbReference type="NCBIfam" id="NF006961">
    <property type="entry name" value="PRK09438.1"/>
    <property type="match status" value="1"/>
</dbReference>
<evidence type="ECO:0000259" key="4">
    <source>
        <dbReference type="PROSITE" id="PS51462"/>
    </source>
</evidence>
<feature type="binding site" evidence="2">
    <location>
        <position position="36"/>
    </location>
    <ligand>
        <name>substrate</name>
    </ligand>
</feature>